<reference evidence="2" key="2">
    <citation type="submission" date="2025-08" db="UniProtKB">
        <authorList>
            <consortium name="RefSeq"/>
        </authorList>
    </citation>
    <scope>IDENTIFICATION</scope>
</reference>
<dbReference type="Gene3D" id="2.40.70.10">
    <property type="entry name" value="Acid Proteases"/>
    <property type="match status" value="1"/>
</dbReference>
<dbReference type="GeneID" id="108663632"/>
<dbReference type="InterPro" id="IPR021109">
    <property type="entry name" value="Peptidase_aspartic_dom_sf"/>
</dbReference>
<protein>
    <submittedName>
        <fullName evidence="2">Uncharacterized protein LOC108663632</fullName>
    </submittedName>
</protein>
<proteinExistence type="predicted"/>
<sequence>MAINLKSGKKVDNSVKQATFQDKPVENETMIKTANKQIREREAKTTLPSPPFPQHLQKQKLDKHFQNFLKEFKKLHINIPFAKALEQMPSYVKFLKDILTKKRKLEDFETITFTEECAGVSIMPLSVAKRIRLKEIQPTTNTLQLADRTIRHLYGVIEDFLLKVKKLFIPIDFIVLEMEEDQEVSIILGHLFLATVAH</sequence>
<dbReference type="AlphaFoldDB" id="A0AB32X2T2"/>
<dbReference type="KEGG" id="tcc:108663632"/>
<organism evidence="1 2">
    <name type="scientific">Theobroma cacao</name>
    <name type="common">Cacao</name>
    <name type="synonym">Cocoa</name>
    <dbReference type="NCBI Taxonomy" id="3641"/>
    <lineage>
        <taxon>Eukaryota</taxon>
        <taxon>Viridiplantae</taxon>
        <taxon>Streptophyta</taxon>
        <taxon>Embryophyta</taxon>
        <taxon>Tracheophyta</taxon>
        <taxon>Spermatophyta</taxon>
        <taxon>Magnoliopsida</taxon>
        <taxon>eudicotyledons</taxon>
        <taxon>Gunneridae</taxon>
        <taxon>Pentapetalae</taxon>
        <taxon>rosids</taxon>
        <taxon>malvids</taxon>
        <taxon>Malvales</taxon>
        <taxon>Malvaceae</taxon>
        <taxon>Byttnerioideae</taxon>
        <taxon>Theobroma</taxon>
    </lineage>
</organism>
<name>A0AB32X2T2_THECC</name>
<accession>A0AB32X2T2</accession>
<dbReference type="RefSeq" id="XP_017984342.1">
    <property type="nucleotide sequence ID" value="XM_018128853.1"/>
</dbReference>
<dbReference type="PANTHER" id="PTHR33067">
    <property type="entry name" value="RNA-DIRECTED DNA POLYMERASE-RELATED"/>
    <property type="match status" value="1"/>
</dbReference>
<reference evidence="1" key="1">
    <citation type="journal article" date="1997" name="Nucleic Acids Res.">
        <title>tRNAscan-SE: a program for improved detection of transfer RNA genes in genomic sequence.</title>
        <authorList>
            <person name="Lowe T.M."/>
            <person name="Eddy S.R."/>
        </authorList>
    </citation>
    <scope>NUCLEOTIDE SEQUENCE [LARGE SCALE GENOMIC DNA]</scope>
    <source>
        <strain evidence="1">r\B97-61/B2</strain>
    </source>
</reference>
<dbReference type="Proteomes" id="UP000694886">
    <property type="component" value="Chromosome 10"/>
</dbReference>
<dbReference type="CDD" id="cd00303">
    <property type="entry name" value="retropepsin_like"/>
    <property type="match status" value="1"/>
</dbReference>
<evidence type="ECO:0000313" key="2">
    <source>
        <dbReference type="RefSeq" id="XP_017984342.1"/>
    </source>
</evidence>
<dbReference type="Gramene" id="Tc10v2_t010230.1">
    <property type="protein sequence ID" value="Tc10v2_p010230.1"/>
    <property type="gene ID" value="Tc10v2_g010230"/>
</dbReference>
<gene>
    <name evidence="2" type="primary">LOC108663632</name>
</gene>
<evidence type="ECO:0000313" key="1">
    <source>
        <dbReference type="Proteomes" id="UP000694886"/>
    </source>
</evidence>
<dbReference type="PANTHER" id="PTHR33067:SF31">
    <property type="entry name" value="RNA-DIRECTED DNA POLYMERASE"/>
    <property type="match status" value="1"/>
</dbReference>